<feature type="region of interest" description="Disordered" evidence="1">
    <location>
        <begin position="58"/>
        <end position="101"/>
    </location>
</feature>
<evidence type="ECO:0000313" key="3">
    <source>
        <dbReference type="Proteomes" id="UP001465976"/>
    </source>
</evidence>
<organism evidence="2 3">
    <name type="scientific">Marasmius crinis-equi</name>
    <dbReference type="NCBI Taxonomy" id="585013"/>
    <lineage>
        <taxon>Eukaryota</taxon>
        <taxon>Fungi</taxon>
        <taxon>Dikarya</taxon>
        <taxon>Basidiomycota</taxon>
        <taxon>Agaricomycotina</taxon>
        <taxon>Agaricomycetes</taxon>
        <taxon>Agaricomycetidae</taxon>
        <taxon>Agaricales</taxon>
        <taxon>Marasmiineae</taxon>
        <taxon>Marasmiaceae</taxon>
        <taxon>Marasmius</taxon>
    </lineage>
</organism>
<reference evidence="2 3" key="1">
    <citation type="submission" date="2024-02" db="EMBL/GenBank/DDBJ databases">
        <title>A draft genome for the cacao thread blight pathogen Marasmius crinis-equi.</title>
        <authorList>
            <person name="Cohen S.P."/>
            <person name="Baruah I.K."/>
            <person name="Amoako-Attah I."/>
            <person name="Bukari Y."/>
            <person name="Meinhardt L.W."/>
            <person name="Bailey B.A."/>
        </authorList>
    </citation>
    <scope>NUCLEOTIDE SEQUENCE [LARGE SCALE GENOMIC DNA]</scope>
    <source>
        <strain evidence="2 3">GH-76</strain>
    </source>
</reference>
<proteinExistence type="predicted"/>
<name>A0ABR3F939_9AGAR</name>
<accession>A0ABR3F939</accession>
<keyword evidence="3" id="KW-1185">Reference proteome</keyword>
<dbReference type="EMBL" id="JBAHYK010000718">
    <property type="protein sequence ID" value="KAL0571774.1"/>
    <property type="molecule type" value="Genomic_DNA"/>
</dbReference>
<dbReference type="Proteomes" id="UP001465976">
    <property type="component" value="Unassembled WGS sequence"/>
</dbReference>
<feature type="compositionally biased region" description="Basic residues" evidence="1">
    <location>
        <begin position="70"/>
        <end position="81"/>
    </location>
</feature>
<evidence type="ECO:0000313" key="2">
    <source>
        <dbReference type="EMBL" id="KAL0571774.1"/>
    </source>
</evidence>
<sequence>MPRLKQLFTRDQKQEAARIASAKYYQKYLEPVLCPSELSNNALLLNRHKADVAFRRQLHRKEKEREKNRKTERKKRKNNARRQKERDRLQEKEEEKVSQRAKKRQRKYSSYTWKYKADQLENRILLQYGKEENYKIFCQNVIAQFLADEDTNKLDRLHQQFEGYVSTYRSYQQDILNDLGAGEVYDYVQNKIADVGITVIALADIYCEALLGVDHIANHARKSRFDFQR</sequence>
<evidence type="ECO:0000256" key="1">
    <source>
        <dbReference type="SAM" id="MobiDB-lite"/>
    </source>
</evidence>
<protein>
    <submittedName>
        <fullName evidence="2">Uncharacterized protein</fullName>
    </submittedName>
</protein>
<feature type="compositionally biased region" description="Basic and acidic residues" evidence="1">
    <location>
        <begin position="82"/>
        <end position="98"/>
    </location>
</feature>
<gene>
    <name evidence="2" type="ORF">V5O48_010186</name>
</gene>
<comment type="caution">
    <text evidence="2">The sequence shown here is derived from an EMBL/GenBank/DDBJ whole genome shotgun (WGS) entry which is preliminary data.</text>
</comment>